<name>A0ABS2DF99_9BACI</name>
<gene>
    <name evidence="2" type="ORF">JR050_05525</name>
</gene>
<dbReference type="InterPro" id="IPR019673">
    <property type="entry name" value="Spore_germination_GerPC"/>
</dbReference>
<keyword evidence="1" id="KW-0175">Coiled coil</keyword>
<organism evidence="2 3">
    <name type="scientific">Bacillus suaedaesalsae</name>
    <dbReference type="NCBI Taxonomy" id="2810349"/>
    <lineage>
        <taxon>Bacteria</taxon>
        <taxon>Bacillati</taxon>
        <taxon>Bacillota</taxon>
        <taxon>Bacilli</taxon>
        <taxon>Bacillales</taxon>
        <taxon>Bacillaceae</taxon>
        <taxon>Bacillus</taxon>
    </lineage>
</organism>
<evidence type="ECO:0000313" key="2">
    <source>
        <dbReference type="EMBL" id="MBM6617133.1"/>
    </source>
</evidence>
<comment type="caution">
    <text evidence="2">The sequence shown here is derived from an EMBL/GenBank/DDBJ whole genome shotgun (WGS) entry which is preliminary data.</text>
</comment>
<dbReference type="Pfam" id="PF10737">
    <property type="entry name" value="GerPC"/>
    <property type="match status" value="1"/>
</dbReference>
<dbReference type="Proteomes" id="UP001518925">
    <property type="component" value="Unassembled WGS sequence"/>
</dbReference>
<protein>
    <submittedName>
        <fullName evidence="2">Spore gernimation protein GerPC</fullName>
    </submittedName>
</protein>
<evidence type="ECO:0000256" key="1">
    <source>
        <dbReference type="SAM" id="Coils"/>
    </source>
</evidence>
<evidence type="ECO:0000313" key="3">
    <source>
        <dbReference type="Proteomes" id="UP001518925"/>
    </source>
</evidence>
<feature type="coiled-coil region" evidence="1">
    <location>
        <begin position="12"/>
        <end position="46"/>
    </location>
</feature>
<accession>A0ABS2DF99</accession>
<dbReference type="EMBL" id="JAFELM010000019">
    <property type="protein sequence ID" value="MBM6617133.1"/>
    <property type="molecule type" value="Genomic_DNA"/>
</dbReference>
<dbReference type="RefSeq" id="WP_204202519.1">
    <property type="nucleotide sequence ID" value="NZ_JAFELM010000019.1"/>
</dbReference>
<reference evidence="2 3" key="1">
    <citation type="submission" date="2021-02" db="EMBL/GenBank/DDBJ databases">
        <title>Bacillus sp. RD4P76, an endophyte from a halophyte.</title>
        <authorList>
            <person name="Sun J.-Q."/>
        </authorList>
    </citation>
    <scope>NUCLEOTIDE SEQUENCE [LARGE SCALE GENOMIC DNA]</scope>
    <source>
        <strain evidence="2 3">RD4P76</strain>
    </source>
</reference>
<proteinExistence type="predicted"/>
<keyword evidence="3" id="KW-1185">Reference proteome</keyword>
<sequence length="205" mass="24025">MYYQNFDLTNYIYQLQQQIQSQQIEIQKMQTSLASVQSEIKELKKKPSTTIEKIEYKFDQLKVETLEGTLNIGLNPYNEEQIEDFDVTQGKLKVPGATAFSPDIQSTIRNSILNYLDHEGFAAIQSLEKRSGAKLNEAHYEFMIQDVKRQLDTRIMYYLEQTTPQQWENENRTLETTNQILEKMKEDINGAFLAFIQHLPQNWEG</sequence>